<proteinExistence type="predicted"/>
<evidence type="ECO:0000313" key="1">
    <source>
        <dbReference type="EMBL" id="MBW84348.1"/>
    </source>
</evidence>
<reference evidence="1" key="1">
    <citation type="submission" date="2018-02" db="EMBL/GenBank/DDBJ databases">
        <title>Rhizophora mucronata_Transcriptome.</title>
        <authorList>
            <person name="Meera S.P."/>
            <person name="Sreeshan A."/>
            <person name="Augustine A."/>
        </authorList>
    </citation>
    <scope>NUCLEOTIDE SEQUENCE</scope>
    <source>
        <tissue evidence="1">Leaf</tissue>
    </source>
</reference>
<protein>
    <submittedName>
        <fullName evidence="1">Uncharacterized protein</fullName>
    </submittedName>
</protein>
<dbReference type="AlphaFoldDB" id="A0A2P2IT20"/>
<dbReference type="EMBL" id="GGEC01003865">
    <property type="protein sequence ID" value="MBW84348.1"/>
    <property type="molecule type" value="Transcribed_RNA"/>
</dbReference>
<organism evidence="1">
    <name type="scientific">Rhizophora mucronata</name>
    <name type="common">Asiatic mangrove</name>
    <dbReference type="NCBI Taxonomy" id="61149"/>
    <lineage>
        <taxon>Eukaryota</taxon>
        <taxon>Viridiplantae</taxon>
        <taxon>Streptophyta</taxon>
        <taxon>Embryophyta</taxon>
        <taxon>Tracheophyta</taxon>
        <taxon>Spermatophyta</taxon>
        <taxon>Magnoliopsida</taxon>
        <taxon>eudicotyledons</taxon>
        <taxon>Gunneridae</taxon>
        <taxon>Pentapetalae</taxon>
        <taxon>rosids</taxon>
        <taxon>fabids</taxon>
        <taxon>Malpighiales</taxon>
        <taxon>Rhizophoraceae</taxon>
        <taxon>Rhizophora</taxon>
    </lineage>
</organism>
<sequence length="86" mass="9970">MGHEHIVLSSFLHVTSSTYKNYSFAPLAEDQVSTEYCSIPSLFCWLNKKGCVILPYHLILYYNLLLTTEQEKTCATHKMSRLLIHF</sequence>
<accession>A0A2P2IT20</accession>
<name>A0A2P2IT20_RHIMU</name>